<name>A0A1F7YNE2_9BACT</name>
<sequence length="231" mass="24844">MNKKISFKYKQLILPAVVNGILVLMIIGVASFAINKTSELNHNVSATSKENDVLSARLSTLESSSQTVDEAKSSVTVALPANNSATLVISQLRRLANENEVTLDDLSLFINDKPGDVVDIKEITIDLRLSGEYSSIANFVSSLADVAPIIHLVSSDLRVEDGIVKASLSLLSYFADLPESLPSIKEPITELSAAQQETLEQVKALQQPLVEESLEPGSPGEGRPNPFESGE</sequence>
<keyword evidence="2" id="KW-1133">Transmembrane helix</keyword>
<evidence type="ECO:0000256" key="1">
    <source>
        <dbReference type="SAM" id="MobiDB-lite"/>
    </source>
</evidence>
<evidence type="ECO:0000256" key="2">
    <source>
        <dbReference type="SAM" id="Phobius"/>
    </source>
</evidence>
<dbReference type="Gene3D" id="3.30.70.60">
    <property type="match status" value="1"/>
</dbReference>
<accession>A0A1F7YNE2</accession>
<keyword evidence="2" id="KW-0812">Transmembrane</keyword>
<dbReference type="InterPro" id="IPR014717">
    <property type="entry name" value="Transl_elong_EF1B/ribsomal_bS6"/>
</dbReference>
<feature type="transmembrane region" description="Helical" evidence="2">
    <location>
        <begin position="12"/>
        <end position="34"/>
    </location>
</feature>
<feature type="region of interest" description="Disordered" evidence="1">
    <location>
        <begin position="207"/>
        <end position="231"/>
    </location>
</feature>
<organism evidence="3 4">
    <name type="scientific">Candidatus Woesebacteria bacterium RIFCSPHIGHO2_01_FULL_41_10</name>
    <dbReference type="NCBI Taxonomy" id="1802500"/>
    <lineage>
        <taxon>Bacteria</taxon>
        <taxon>Candidatus Woeseibacteriota</taxon>
    </lineage>
</organism>
<keyword evidence="2" id="KW-0472">Membrane</keyword>
<proteinExistence type="predicted"/>
<dbReference type="AlphaFoldDB" id="A0A1F7YNE2"/>
<reference evidence="3 4" key="1">
    <citation type="journal article" date="2016" name="Nat. Commun.">
        <title>Thousands of microbial genomes shed light on interconnected biogeochemical processes in an aquifer system.</title>
        <authorList>
            <person name="Anantharaman K."/>
            <person name="Brown C.T."/>
            <person name="Hug L.A."/>
            <person name="Sharon I."/>
            <person name="Castelle C.J."/>
            <person name="Probst A.J."/>
            <person name="Thomas B.C."/>
            <person name="Singh A."/>
            <person name="Wilkins M.J."/>
            <person name="Karaoz U."/>
            <person name="Brodie E.L."/>
            <person name="Williams K.H."/>
            <person name="Hubbard S.S."/>
            <person name="Banfield J.F."/>
        </authorList>
    </citation>
    <scope>NUCLEOTIDE SEQUENCE [LARGE SCALE GENOMIC DNA]</scope>
</reference>
<evidence type="ECO:0000313" key="4">
    <source>
        <dbReference type="Proteomes" id="UP000177263"/>
    </source>
</evidence>
<protein>
    <recommendedName>
        <fullName evidence="5">Pilus assembly protein PilO</fullName>
    </recommendedName>
</protein>
<dbReference type="GO" id="GO:0043107">
    <property type="term" value="P:type IV pilus-dependent motility"/>
    <property type="evidence" value="ECO:0007669"/>
    <property type="project" value="InterPro"/>
</dbReference>
<dbReference type="EMBL" id="MGGM01000023">
    <property type="protein sequence ID" value="OGM28861.1"/>
    <property type="molecule type" value="Genomic_DNA"/>
</dbReference>
<evidence type="ECO:0008006" key="5">
    <source>
        <dbReference type="Google" id="ProtNLM"/>
    </source>
</evidence>
<gene>
    <name evidence="3" type="ORF">A2801_02780</name>
</gene>
<dbReference type="InterPro" id="IPR007445">
    <property type="entry name" value="PilO"/>
</dbReference>
<comment type="caution">
    <text evidence="3">The sequence shown here is derived from an EMBL/GenBank/DDBJ whole genome shotgun (WGS) entry which is preliminary data.</text>
</comment>
<dbReference type="Pfam" id="PF04350">
    <property type="entry name" value="PilO"/>
    <property type="match status" value="1"/>
</dbReference>
<dbReference type="STRING" id="1802500.A2801_02780"/>
<dbReference type="GO" id="GO:0043683">
    <property type="term" value="P:type IV pilus assembly"/>
    <property type="evidence" value="ECO:0007669"/>
    <property type="project" value="InterPro"/>
</dbReference>
<dbReference type="Proteomes" id="UP000177263">
    <property type="component" value="Unassembled WGS sequence"/>
</dbReference>
<evidence type="ECO:0000313" key="3">
    <source>
        <dbReference type="EMBL" id="OGM28861.1"/>
    </source>
</evidence>